<dbReference type="SMART" id="SM00710">
    <property type="entry name" value="PbH1"/>
    <property type="match status" value="4"/>
</dbReference>
<dbReference type="InterPro" id="IPR000743">
    <property type="entry name" value="Glyco_hydro_28"/>
</dbReference>
<comment type="similarity">
    <text evidence="1 4">Belongs to the glycosyl hydrolase 28 family.</text>
</comment>
<dbReference type="InterPro" id="IPR012334">
    <property type="entry name" value="Pectin_lyas_fold"/>
</dbReference>
<dbReference type="PANTHER" id="PTHR31339">
    <property type="entry name" value="PECTIN LYASE-RELATED"/>
    <property type="match status" value="1"/>
</dbReference>
<keyword evidence="3 4" id="KW-0326">Glycosidase</keyword>
<dbReference type="AlphaFoldDB" id="A0A191XT42"/>
<dbReference type="Pfam" id="PF00295">
    <property type="entry name" value="Glyco_hydro_28"/>
    <property type="match status" value="1"/>
</dbReference>
<dbReference type="InterPro" id="IPR006626">
    <property type="entry name" value="PbH1"/>
</dbReference>
<proteinExistence type="evidence at transcript level"/>
<dbReference type="SUPFAM" id="SSF51126">
    <property type="entry name" value="Pectin lyase-like"/>
    <property type="match status" value="1"/>
</dbReference>
<evidence type="ECO:0000256" key="5">
    <source>
        <dbReference type="SAM" id="SignalP"/>
    </source>
</evidence>
<dbReference type="InterPro" id="IPR051801">
    <property type="entry name" value="GH28_Enzymes"/>
</dbReference>
<dbReference type="GO" id="GO:0004650">
    <property type="term" value="F:polygalacturonase activity"/>
    <property type="evidence" value="ECO:0007669"/>
    <property type="project" value="InterPro"/>
</dbReference>
<feature type="signal peptide" evidence="5">
    <location>
        <begin position="1"/>
        <end position="22"/>
    </location>
</feature>
<protein>
    <submittedName>
        <fullName evidence="6">Glycoside hydrolase family 28</fullName>
    </submittedName>
</protein>
<dbReference type="InterPro" id="IPR011050">
    <property type="entry name" value="Pectin_lyase_fold/virulence"/>
</dbReference>
<dbReference type="EMBL" id="KT921976">
    <property type="protein sequence ID" value="ANJ43649.1"/>
    <property type="molecule type" value="mRNA"/>
</dbReference>
<keyword evidence="2 4" id="KW-0378">Hydrolase</keyword>
<keyword evidence="5" id="KW-0732">Signal</keyword>
<evidence type="ECO:0000256" key="3">
    <source>
        <dbReference type="ARBA" id="ARBA00023295"/>
    </source>
</evidence>
<dbReference type="PANTHER" id="PTHR31339:SF9">
    <property type="entry name" value="PLASMIN AND FIBRONECTIN-BINDING PROTEIN A"/>
    <property type="match status" value="1"/>
</dbReference>
<sequence length="418" mass="45007">MKQSYIFFTVFTVLALLHTGQGRDLRTVTEPKNPPVCTTLKPSSAVETQNIQKALDSCAKGKAVALSSGVFISGPLVIPSGVSLLIDKNAILKASTNPKLFDGGTNRCGTIGKSDGGCNPLISISGATGSGVYGKGTIDGQGNTKMTGSNMTWWDLSYKALAENLKQSNPKMIVINNSKDITIYQITVINSPYFHIQSRQTFGFTVWGVTINTPNNTRNTDGIDPTGSMNVTIAHCNISTGDDNIAISSLFAPSKYISVYNNHFGHGSSMGIGSGTTYGVSEVTVTNLTMNNIRFGLYIKSNTENGGLVTNVTYNNVCIYDSPKPIVVDMYISHSPKNHTPEFNNIFFNNINVLTKGNIILKGLSKSNIVQVSMNNVHISKGSTWSVSFAKINGSWKEDASGKSCGKPANEYFIYNKQ</sequence>
<dbReference type="GO" id="GO:0005975">
    <property type="term" value="P:carbohydrate metabolic process"/>
    <property type="evidence" value="ECO:0007669"/>
    <property type="project" value="InterPro"/>
</dbReference>
<evidence type="ECO:0000256" key="2">
    <source>
        <dbReference type="ARBA" id="ARBA00022801"/>
    </source>
</evidence>
<dbReference type="Gene3D" id="2.160.20.10">
    <property type="entry name" value="Single-stranded right-handed beta-helix, Pectin lyase-like"/>
    <property type="match status" value="1"/>
</dbReference>
<evidence type="ECO:0000313" key="6">
    <source>
        <dbReference type="EMBL" id="ANJ43649.1"/>
    </source>
</evidence>
<evidence type="ECO:0000256" key="4">
    <source>
        <dbReference type="RuleBase" id="RU361169"/>
    </source>
</evidence>
<evidence type="ECO:0000256" key="1">
    <source>
        <dbReference type="ARBA" id="ARBA00008834"/>
    </source>
</evidence>
<organism evidence="6">
    <name type="scientific">Ramulus artemis</name>
    <dbReference type="NCBI Taxonomy" id="1390046"/>
    <lineage>
        <taxon>Eukaryota</taxon>
        <taxon>Metazoa</taxon>
        <taxon>Ecdysozoa</taxon>
        <taxon>Arthropoda</taxon>
        <taxon>Hexapoda</taxon>
        <taxon>Insecta</taxon>
        <taxon>Pterygota</taxon>
        <taxon>Neoptera</taxon>
        <taxon>Polyneoptera</taxon>
        <taxon>Phasmatodea</taxon>
        <taxon>Verophasmatodea</taxon>
        <taxon>Anareolatae</taxon>
        <taxon>Phasmatidae</taxon>
        <taxon>Clitumninae</taxon>
        <taxon>Clitumnini</taxon>
        <taxon>Ramulus</taxon>
    </lineage>
</organism>
<name>A0A191XT42_9NEOP</name>
<reference evidence="6" key="1">
    <citation type="journal article" date="2016" name="Sci. Rep.">
        <title>Horizontal Gene Transfer of Pectinases from Bacteria Preceded the Diversification of Stick and Leaf Insects.</title>
        <authorList>
            <person name="Shelomi M."/>
            <person name="Danchin E.G."/>
            <person name="Heckel D."/>
            <person name="Wipfler B."/>
            <person name="Bradler S."/>
            <person name="Zhou X."/>
            <person name="Pauchet Y."/>
        </authorList>
    </citation>
    <scope>NUCLEOTIDE SEQUENCE</scope>
    <source>
        <strain evidence="6">RAR12-1</strain>
        <tissue evidence="6">Midgut</tissue>
    </source>
</reference>
<feature type="chain" id="PRO_5008249627" evidence="5">
    <location>
        <begin position="23"/>
        <end position="418"/>
    </location>
</feature>
<accession>A0A191XT42</accession>